<sequence length="269" mass="29389">MNDTSLHRAFTHGERPRPPSALSAVLTLGWRAMLKIKHVPFQLFDVMVFPIMMTVLFTYLFGGALAGSTQAYLQYLLPGIVVQTIVFLTVYTGVGLNTDIQKGLFDRFRSLPIWQPAPIMGALLGDLSRYSLAGVVVMIVGLILGFRPEAGVPGVILAIALMLVFASSISWIWIILGFLVRTPESVMTTSFLFLFPLTFVSNIFVDPATMPGWLQTIVALNPVSHLASASRGLMHGGVAVADVLWVLAASAVVTAVFAPIAMRMYYRER</sequence>
<comment type="similarity">
    <text evidence="2 6">Belongs to the ABC-2 integral membrane protein family.</text>
</comment>
<dbReference type="KEGG" id="sva:SVA_2601"/>
<dbReference type="OrthoDB" id="8988363at2"/>
<dbReference type="InterPro" id="IPR013525">
    <property type="entry name" value="ABC2_TM"/>
</dbReference>
<evidence type="ECO:0000313" key="8">
    <source>
        <dbReference type="EMBL" id="BAU49149.1"/>
    </source>
</evidence>
<protein>
    <recommendedName>
        <fullName evidence="6">Transport permease protein</fullName>
    </recommendedName>
</protein>
<evidence type="ECO:0000256" key="3">
    <source>
        <dbReference type="ARBA" id="ARBA00022692"/>
    </source>
</evidence>
<evidence type="ECO:0000259" key="7">
    <source>
        <dbReference type="PROSITE" id="PS51012"/>
    </source>
</evidence>
<dbReference type="PIRSF" id="PIRSF006648">
    <property type="entry name" value="DrrB"/>
    <property type="match status" value="1"/>
</dbReference>
<dbReference type="InterPro" id="IPR047817">
    <property type="entry name" value="ABC2_TM_bact-type"/>
</dbReference>
<feature type="transmembrane region" description="Helical" evidence="6">
    <location>
        <begin position="186"/>
        <end position="205"/>
    </location>
</feature>
<dbReference type="GO" id="GO:0043190">
    <property type="term" value="C:ATP-binding cassette (ABC) transporter complex"/>
    <property type="evidence" value="ECO:0007669"/>
    <property type="project" value="InterPro"/>
</dbReference>
<evidence type="ECO:0000313" key="9">
    <source>
        <dbReference type="Proteomes" id="UP000218899"/>
    </source>
</evidence>
<evidence type="ECO:0000256" key="1">
    <source>
        <dbReference type="ARBA" id="ARBA00004141"/>
    </source>
</evidence>
<keyword evidence="9" id="KW-1185">Reference proteome</keyword>
<dbReference type="Proteomes" id="UP000218899">
    <property type="component" value="Chromosome"/>
</dbReference>
<accession>A0A1B4V6J5</accession>
<dbReference type="InterPro" id="IPR000412">
    <property type="entry name" value="ABC_2_transport"/>
</dbReference>
<keyword evidence="4 6" id="KW-1133">Transmembrane helix</keyword>
<gene>
    <name evidence="8" type="ORF">SVA_2601</name>
</gene>
<dbReference type="RefSeq" id="WP_096461595.1">
    <property type="nucleotide sequence ID" value="NZ_AP014936.1"/>
</dbReference>
<dbReference type="PROSITE" id="PS51012">
    <property type="entry name" value="ABC_TM2"/>
    <property type="match status" value="1"/>
</dbReference>
<keyword evidence="6" id="KW-1003">Cell membrane</keyword>
<reference evidence="8 9" key="1">
    <citation type="submission" date="2015-08" db="EMBL/GenBank/DDBJ databases">
        <title>Complete genome sequence of Sulfurifustis variabilis.</title>
        <authorList>
            <person name="Miura A."/>
            <person name="Kojima H."/>
            <person name="Fukui M."/>
        </authorList>
    </citation>
    <scope>NUCLEOTIDE SEQUENCE [LARGE SCALE GENOMIC DNA]</scope>
    <source>
        <strain evidence="9">skN76</strain>
    </source>
</reference>
<feature type="transmembrane region" description="Helical" evidence="6">
    <location>
        <begin position="72"/>
        <end position="94"/>
    </location>
</feature>
<organism evidence="8 9">
    <name type="scientific">Sulfurifustis variabilis</name>
    <dbReference type="NCBI Taxonomy" id="1675686"/>
    <lineage>
        <taxon>Bacteria</taxon>
        <taxon>Pseudomonadati</taxon>
        <taxon>Pseudomonadota</taxon>
        <taxon>Gammaproteobacteria</taxon>
        <taxon>Acidiferrobacterales</taxon>
        <taxon>Acidiferrobacteraceae</taxon>
        <taxon>Sulfurifustis</taxon>
    </lineage>
</organism>
<evidence type="ECO:0000256" key="2">
    <source>
        <dbReference type="ARBA" id="ARBA00007783"/>
    </source>
</evidence>
<feature type="domain" description="ABC transmembrane type-2" evidence="7">
    <location>
        <begin position="41"/>
        <end position="268"/>
    </location>
</feature>
<dbReference type="InterPro" id="IPR051784">
    <property type="entry name" value="Nod_factor_ABC_transporter"/>
</dbReference>
<keyword evidence="3 6" id="KW-0812">Transmembrane</keyword>
<keyword evidence="5 6" id="KW-0472">Membrane</keyword>
<comment type="subcellular location">
    <subcellularLocation>
        <location evidence="6">Cell inner membrane</location>
        <topology evidence="6">Multi-pass membrane protein</topology>
    </subcellularLocation>
    <subcellularLocation>
        <location evidence="1">Membrane</location>
        <topology evidence="1">Multi-pass membrane protein</topology>
    </subcellularLocation>
</comment>
<dbReference type="Pfam" id="PF01061">
    <property type="entry name" value="ABC2_membrane"/>
    <property type="match status" value="1"/>
</dbReference>
<evidence type="ECO:0000256" key="6">
    <source>
        <dbReference type="RuleBase" id="RU361157"/>
    </source>
</evidence>
<feature type="transmembrane region" description="Helical" evidence="6">
    <location>
        <begin position="154"/>
        <end position="179"/>
    </location>
</feature>
<proteinExistence type="inferred from homology"/>
<dbReference type="PANTHER" id="PTHR43229">
    <property type="entry name" value="NODULATION PROTEIN J"/>
    <property type="match status" value="1"/>
</dbReference>
<keyword evidence="6" id="KW-0813">Transport</keyword>
<feature type="transmembrane region" description="Helical" evidence="6">
    <location>
        <begin position="243"/>
        <end position="266"/>
    </location>
</feature>
<feature type="transmembrane region" description="Helical" evidence="6">
    <location>
        <begin position="43"/>
        <end position="66"/>
    </location>
</feature>
<evidence type="ECO:0000256" key="4">
    <source>
        <dbReference type="ARBA" id="ARBA00022989"/>
    </source>
</evidence>
<dbReference type="GO" id="GO:0140359">
    <property type="term" value="F:ABC-type transporter activity"/>
    <property type="evidence" value="ECO:0007669"/>
    <property type="project" value="InterPro"/>
</dbReference>
<name>A0A1B4V6J5_9GAMM</name>
<dbReference type="PANTHER" id="PTHR43229:SF2">
    <property type="entry name" value="NODULATION PROTEIN J"/>
    <property type="match status" value="1"/>
</dbReference>
<evidence type="ECO:0000256" key="5">
    <source>
        <dbReference type="ARBA" id="ARBA00023136"/>
    </source>
</evidence>
<dbReference type="AlphaFoldDB" id="A0A1B4V6J5"/>
<dbReference type="EMBL" id="AP014936">
    <property type="protein sequence ID" value="BAU49149.1"/>
    <property type="molecule type" value="Genomic_DNA"/>
</dbReference>
<feature type="transmembrane region" description="Helical" evidence="6">
    <location>
        <begin position="130"/>
        <end position="148"/>
    </location>
</feature>